<feature type="non-terminal residue" evidence="1">
    <location>
        <position position="61"/>
    </location>
</feature>
<evidence type="ECO:0000313" key="2">
    <source>
        <dbReference type="Proteomes" id="UP000703661"/>
    </source>
</evidence>
<reference evidence="1" key="1">
    <citation type="journal article" date="2020" name="Fungal Divers.">
        <title>Resolving the Mortierellaceae phylogeny through synthesis of multi-gene phylogenetics and phylogenomics.</title>
        <authorList>
            <person name="Vandepol N."/>
            <person name="Liber J."/>
            <person name="Desiro A."/>
            <person name="Na H."/>
            <person name="Kennedy M."/>
            <person name="Barry K."/>
            <person name="Grigoriev I.V."/>
            <person name="Miller A.N."/>
            <person name="O'Donnell K."/>
            <person name="Stajich J.E."/>
            <person name="Bonito G."/>
        </authorList>
    </citation>
    <scope>NUCLEOTIDE SEQUENCE</scope>
    <source>
        <strain evidence="1">NRRL 2769</strain>
    </source>
</reference>
<accession>A0A9P6SW05</accession>
<name>A0A9P6SW05_9FUNG</name>
<organism evidence="1 2">
    <name type="scientific">Entomortierella chlamydospora</name>
    <dbReference type="NCBI Taxonomy" id="101097"/>
    <lineage>
        <taxon>Eukaryota</taxon>
        <taxon>Fungi</taxon>
        <taxon>Fungi incertae sedis</taxon>
        <taxon>Mucoromycota</taxon>
        <taxon>Mortierellomycotina</taxon>
        <taxon>Mortierellomycetes</taxon>
        <taxon>Mortierellales</taxon>
        <taxon>Mortierellaceae</taxon>
        <taxon>Entomortierella</taxon>
    </lineage>
</organism>
<comment type="caution">
    <text evidence="1">The sequence shown here is derived from an EMBL/GenBank/DDBJ whole genome shotgun (WGS) entry which is preliminary data.</text>
</comment>
<dbReference type="EMBL" id="JAAAID010002196">
    <property type="protein sequence ID" value="KAG0007751.1"/>
    <property type="molecule type" value="Genomic_DNA"/>
</dbReference>
<proteinExistence type="predicted"/>
<gene>
    <name evidence="1" type="ORF">BGZ80_004267</name>
</gene>
<evidence type="ECO:0000313" key="1">
    <source>
        <dbReference type="EMBL" id="KAG0007751.1"/>
    </source>
</evidence>
<sequence>MEKINHFKTLKTVVIQKNWYQLKLAFTSGETQAVSLNTLDLRSLSKRDQEFACDGHLTSLS</sequence>
<dbReference type="AlphaFoldDB" id="A0A9P6SW05"/>
<protein>
    <submittedName>
        <fullName evidence="1">Uncharacterized protein</fullName>
    </submittedName>
</protein>
<dbReference type="Proteomes" id="UP000703661">
    <property type="component" value="Unassembled WGS sequence"/>
</dbReference>
<keyword evidence="2" id="KW-1185">Reference proteome</keyword>